<keyword evidence="2" id="KW-1185">Reference proteome</keyword>
<dbReference type="GO" id="GO:0016740">
    <property type="term" value="F:transferase activity"/>
    <property type="evidence" value="ECO:0007669"/>
    <property type="project" value="UniProtKB-KW"/>
</dbReference>
<accession>A0A1X7LJF0</accession>
<reference evidence="1 2" key="1">
    <citation type="submission" date="2017-04" db="EMBL/GenBank/DDBJ databases">
        <authorList>
            <person name="Afonso C.L."/>
            <person name="Miller P.J."/>
            <person name="Scott M.A."/>
            <person name="Spackman E."/>
            <person name="Goraichik I."/>
            <person name="Dimitrov K.M."/>
            <person name="Suarez D.L."/>
            <person name="Swayne D.E."/>
        </authorList>
    </citation>
    <scope>NUCLEOTIDE SEQUENCE [LARGE SCALE GENOMIC DNA]</scope>
    <source>
        <strain evidence="1 2">11</strain>
    </source>
</reference>
<evidence type="ECO:0000313" key="1">
    <source>
        <dbReference type="EMBL" id="SMG53667.1"/>
    </source>
</evidence>
<dbReference type="Proteomes" id="UP000193834">
    <property type="component" value="Unassembled WGS sequence"/>
</dbReference>
<evidence type="ECO:0000313" key="2">
    <source>
        <dbReference type="Proteomes" id="UP000193834"/>
    </source>
</evidence>
<dbReference type="Gene3D" id="3.90.550.10">
    <property type="entry name" value="Spore Coat Polysaccharide Biosynthesis Protein SpsA, Chain A"/>
    <property type="match status" value="1"/>
</dbReference>
<organism evidence="1 2">
    <name type="scientific">Paenibacillus aquistagni</name>
    <dbReference type="NCBI Taxonomy" id="1852522"/>
    <lineage>
        <taxon>Bacteria</taxon>
        <taxon>Bacillati</taxon>
        <taxon>Bacillota</taxon>
        <taxon>Bacilli</taxon>
        <taxon>Bacillales</taxon>
        <taxon>Paenibacillaceae</taxon>
        <taxon>Paenibacillus</taxon>
    </lineage>
</organism>
<proteinExistence type="predicted"/>
<protein>
    <submittedName>
        <fullName evidence="1">Glycosyl transferase family 2</fullName>
    </submittedName>
</protein>
<keyword evidence="1" id="KW-0808">Transferase</keyword>
<dbReference type="AlphaFoldDB" id="A0A1X7LJF0"/>
<dbReference type="Pfam" id="PF13704">
    <property type="entry name" value="Glyco_tranf_2_4"/>
    <property type="match status" value="1"/>
</dbReference>
<dbReference type="STRING" id="1852522.SAMN06295960_3542"/>
<name>A0A1X7LJF0_9BACL</name>
<dbReference type="InterPro" id="IPR029044">
    <property type="entry name" value="Nucleotide-diphossugar_trans"/>
</dbReference>
<dbReference type="RefSeq" id="WP_244903454.1">
    <property type="nucleotide sequence ID" value="NZ_FXAZ01000005.1"/>
</dbReference>
<dbReference type="EMBL" id="FXAZ01000005">
    <property type="protein sequence ID" value="SMG53667.1"/>
    <property type="molecule type" value="Genomic_DNA"/>
</dbReference>
<dbReference type="SUPFAM" id="SSF53448">
    <property type="entry name" value="Nucleotide-diphospho-sugar transferases"/>
    <property type="match status" value="1"/>
</dbReference>
<sequence length="251" mass="30245">MGQVKQIYEQHTSSRALRPPCYQLTLTMMVRNEEGRYLSSMLDRTIPFIDRAIIIDDASTDRTVELCRHKLQHIPYRILCIKESGFKQEYELRSLQWRETIRMSPAWILNLDADELLETAFGNTIEDVLRQQFVDLFCFRLYDMWDAGHYRDDEYWYAHRVYRPFLVRYRGQQDFSWPRMNQHCGRFPIEIESLPFALHPARIQHFGWANLQDRIKKAKRYMELDPKARYGDQGQYDSILDEQPPLKPWIE</sequence>
<gene>
    <name evidence="1" type="ORF">SAMN06295960_3542</name>
</gene>